<dbReference type="InParanoid" id="W7X2G3"/>
<evidence type="ECO:0000313" key="4">
    <source>
        <dbReference type="Proteomes" id="UP000009168"/>
    </source>
</evidence>
<gene>
    <name evidence="3" type="ORF">TTHERM_000239359</name>
</gene>
<accession>W7X2G3</accession>
<dbReference type="GeneID" id="24437957"/>
<protein>
    <submittedName>
        <fullName evidence="3">Uncharacterized protein</fullName>
    </submittedName>
</protein>
<dbReference type="Proteomes" id="UP000009168">
    <property type="component" value="Unassembled WGS sequence"/>
</dbReference>
<feature type="compositionally biased region" description="Low complexity" evidence="2">
    <location>
        <begin position="94"/>
        <end position="103"/>
    </location>
</feature>
<evidence type="ECO:0000313" key="3">
    <source>
        <dbReference type="EMBL" id="EWS71787.1"/>
    </source>
</evidence>
<name>W7X2G3_TETTS</name>
<organism evidence="3 4">
    <name type="scientific">Tetrahymena thermophila (strain SB210)</name>
    <dbReference type="NCBI Taxonomy" id="312017"/>
    <lineage>
        <taxon>Eukaryota</taxon>
        <taxon>Sar</taxon>
        <taxon>Alveolata</taxon>
        <taxon>Ciliophora</taxon>
        <taxon>Intramacronucleata</taxon>
        <taxon>Oligohymenophorea</taxon>
        <taxon>Hymenostomatida</taxon>
        <taxon>Tetrahymenina</taxon>
        <taxon>Tetrahymenidae</taxon>
        <taxon>Tetrahymena</taxon>
    </lineage>
</organism>
<evidence type="ECO:0000256" key="2">
    <source>
        <dbReference type="SAM" id="MobiDB-lite"/>
    </source>
</evidence>
<reference evidence="4" key="1">
    <citation type="journal article" date="2006" name="PLoS Biol.">
        <title>Macronuclear genome sequence of the ciliate Tetrahymena thermophila, a model eukaryote.</title>
        <authorList>
            <person name="Eisen J.A."/>
            <person name="Coyne R.S."/>
            <person name="Wu M."/>
            <person name="Wu D."/>
            <person name="Thiagarajan M."/>
            <person name="Wortman J.R."/>
            <person name="Badger J.H."/>
            <person name="Ren Q."/>
            <person name="Amedeo P."/>
            <person name="Jones K.M."/>
            <person name="Tallon L.J."/>
            <person name="Delcher A.L."/>
            <person name="Salzberg S.L."/>
            <person name="Silva J.C."/>
            <person name="Haas B.J."/>
            <person name="Majoros W.H."/>
            <person name="Farzad M."/>
            <person name="Carlton J.M."/>
            <person name="Smith R.K. Jr."/>
            <person name="Garg J."/>
            <person name="Pearlman R.E."/>
            <person name="Karrer K.M."/>
            <person name="Sun L."/>
            <person name="Manning G."/>
            <person name="Elde N.C."/>
            <person name="Turkewitz A.P."/>
            <person name="Asai D.J."/>
            <person name="Wilkes D.E."/>
            <person name="Wang Y."/>
            <person name="Cai H."/>
            <person name="Collins K."/>
            <person name="Stewart B.A."/>
            <person name="Lee S.R."/>
            <person name="Wilamowska K."/>
            <person name="Weinberg Z."/>
            <person name="Ruzzo W.L."/>
            <person name="Wloga D."/>
            <person name="Gaertig J."/>
            <person name="Frankel J."/>
            <person name="Tsao C.-C."/>
            <person name="Gorovsky M.A."/>
            <person name="Keeling P.J."/>
            <person name="Waller R.F."/>
            <person name="Patron N.J."/>
            <person name="Cherry J.M."/>
            <person name="Stover N.A."/>
            <person name="Krieger C.J."/>
            <person name="del Toro C."/>
            <person name="Ryder H.F."/>
            <person name="Williamson S.C."/>
            <person name="Barbeau R.A."/>
            <person name="Hamilton E.P."/>
            <person name="Orias E."/>
        </authorList>
    </citation>
    <scope>NUCLEOTIDE SEQUENCE [LARGE SCALE GENOMIC DNA]</scope>
    <source>
        <strain evidence="4">SB210</strain>
    </source>
</reference>
<feature type="compositionally biased region" description="Low complexity" evidence="2">
    <location>
        <begin position="73"/>
        <end position="85"/>
    </location>
</feature>
<feature type="compositionally biased region" description="Polar residues" evidence="2">
    <location>
        <begin position="384"/>
        <end position="415"/>
    </location>
</feature>
<feature type="region of interest" description="Disordered" evidence="2">
    <location>
        <begin position="384"/>
        <end position="422"/>
    </location>
</feature>
<dbReference type="RefSeq" id="XP_012655674.1">
    <property type="nucleotide sequence ID" value="XM_012800220.1"/>
</dbReference>
<sequence length="525" mass="62005">MIIRGVKKEDCIVRGDQKSPKQCRVHARSLIELKKHLKDINYQDQQQNEQIQSNQQEQVADIKKITRQFSNSFFNSKNRNTSSSRLKTDEGRQSFHNNSQQQNLHNNKFVPFIHERDRLGRLITENQDQDDDLSVFTYRPNTYRKHAKSTDTLKVKNLPTKSGVVNDGLNKNAYAQLKHNGLFKEQKAEDQLIKNKIEEMIQNHQLENKILLGVNRQNNYEVQLQDNYNDIQMVSYRLNIKHQEDLQRKQQIANSLTYARGFYKRAQADEQYRRVKTNHSSNRIQTVNTEEDLPQENQEKNDFITKNQKKNYFLNLRKQTGQSINDQLKIFKKRNNEILNNPIPPLGFYDATNSQENCILKKYPKVIFNKQERFIKIKTEENEIQLSKQKNSPQKSSTIQKGENQKQNNTSASPKKQQKDDNIHQKLKTVADSSVAKIDQINPKILEQIKEQEERRSRIEKNIDQIALDFNSEKASTIFTQHFLQTKQKMRRIRNNLNNMEFDTLQFFDKLIQQQQKKQLDDGLS</sequence>
<dbReference type="AlphaFoldDB" id="W7X2G3"/>
<dbReference type="KEGG" id="tet:TTHERM_000239359"/>
<dbReference type="EMBL" id="GG662443">
    <property type="protein sequence ID" value="EWS71787.1"/>
    <property type="molecule type" value="Genomic_DNA"/>
</dbReference>
<feature type="coiled-coil region" evidence="1">
    <location>
        <begin position="442"/>
        <end position="469"/>
    </location>
</feature>
<proteinExistence type="predicted"/>
<keyword evidence="1" id="KW-0175">Coiled coil</keyword>
<evidence type="ECO:0000256" key="1">
    <source>
        <dbReference type="SAM" id="Coils"/>
    </source>
</evidence>
<keyword evidence="4" id="KW-1185">Reference proteome</keyword>
<feature type="region of interest" description="Disordered" evidence="2">
    <location>
        <begin position="73"/>
        <end position="103"/>
    </location>
</feature>